<dbReference type="EMBL" id="AMCI01003422">
    <property type="protein sequence ID" value="EJX00350.1"/>
    <property type="molecule type" value="Genomic_DNA"/>
</dbReference>
<feature type="compositionally biased region" description="Polar residues" evidence="1">
    <location>
        <begin position="175"/>
        <end position="194"/>
    </location>
</feature>
<accession>J9GKW8</accession>
<feature type="region of interest" description="Disordered" evidence="1">
    <location>
        <begin position="152"/>
        <end position="194"/>
    </location>
</feature>
<dbReference type="AlphaFoldDB" id="J9GKW8"/>
<name>J9GKW8_9ZZZZ</name>
<comment type="caution">
    <text evidence="2">The sequence shown here is derived from an EMBL/GenBank/DDBJ whole genome shotgun (WGS) entry which is preliminary data.</text>
</comment>
<reference evidence="2" key="1">
    <citation type="journal article" date="2012" name="PLoS ONE">
        <title>Gene sets for utilization of primary and secondary nutrition supplies in the distal gut of endangered iberian lynx.</title>
        <authorList>
            <person name="Alcaide M."/>
            <person name="Messina E."/>
            <person name="Richter M."/>
            <person name="Bargiela R."/>
            <person name="Peplies J."/>
            <person name="Huws S.A."/>
            <person name="Newbold C.J."/>
            <person name="Golyshin P.N."/>
            <person name="Simon M.A."/>
            <person name="Lopez G."/>
            <person name="Yakimov M.M."/>
            <person name="Ferrer M."/>
        </authorList>
    </citation>
    <scope>NUCLEOTIDE SEQUENCE</scope>
</reference>
<protein>
    <submittedName>
        <fullName evidence="2">N-acetylmuramoyl-L-alanine amidase</fullName>
    </submittedName>
</protein>
<feature type="non-terminal residue" evidence="2">
    <location>
        <position position="194"/>
    </location>
</feature>
<evidence type="ECO:0000256" key="1">
    <source>
        <dbReference type="SAM" id="MobiDB-lite"/>
    </source>
</evidence>
<evidence type="ECO:0000313" key="2">
    <source>
        <dbReference type="EMBL" id="EJX00350.1"/>
    </source>
</evidence>
<sequence>MVSGVAGAAETKITDVKWGVSKDNILRIVTDLTDSADYKVELQGNDLMLRVESGANANIPKRRAVKSTVAKEMFVEPGNGSTAIRLPLTKQLTQNDYKSFVLKKDPATKRPFRIVLDVTVDKGKAVLFPPKAAAPTKTTVSKSTVVKQNTVASSGGPVVSNKPVVGNKPAAESTAVETSKPVQKPVVSTHSKDE</sequence>
<gene>
    <name evidence="2" type="ORF">EVA_11543</name>
</gene>
<proteinExistence type="predicted"/>
<organism evidence="2">
    <name type="scientific">gut metagenome</name>
    <dbReference type="NCBI Taxonomy" id="749906"/>
    <lineage>
        <taxon>unclassified sequences</taxon>
        <taxon>metagenomes</taxon>
        <taxon>organismal metagenomes</taxon>
    </lineage>
</organism>